<feature type="transmembrane region" description="Helical" evidence="1">
    <location>
        <begin position="92"/>
        <end position="113"/>
    </location>
</feature>
<feature type="transmembrane region" description="Helical" evidence="1">
    <location>
        <begin position="52"/>
        <end position="80"/>
    </location>
</feature>
<feature type="transmembrane region" description="Helical" evidence="1">
    <location>
        <begin position="422"/>
        <end position="441"/>
    </location>
</feature>
<feature type="transmembrane region" description="Helical" evidence="1">
    <location>
        <begin position="241"/>
        <end position="266"/>
    </location>
</feature>
<sequence length="463" mass="51876">MEKHTNEVEDNQMRALSWKTRVSYGLGDTACNVVYGMIGSLLTIFYTDYVGISAAAIGVIMLISRIFDGCSDVIMGFVVNKTHSKYGQSRPWILWMAIPYAVSAVLLFTVPHTATNIQLIYIFVTYNFTATVCYTALNLPYGSLSAMMTRSSRERDMLSIVRMALSPIGRIMAVTFTTPLVKLFGDDQAAWVKTMAIWAVLALLMLITCFKNCEEKVKIKVVKKEKIPVGKTFSALLKNQYFWAVLILWMMQNVITSITGTILPYYCKYILGNDTWMYSVLYMVETVTLIAATLCSPLLLKRLGKRNMSLIGCVGCLIGQFVFMVKPESFYWLLGCCIIRGICFAPLNSVIFGMLGDVVEFGQWKTHLRQESFIFAIGSVGTKLGNGITAAVLTQLLAFSGYVSKAGVTTQPQSVVNMIMNIYKVGPLIVWVTVVIILLLYRLDKKYPMIMKELEEREARGEL</sequence>
<comment type="caution">
    <text evidence="2">The sequence shown here is derived from an EMBL/GenBank/DDBJ whole genome shotgun (WGS) entry which is preliminary data.</text>
</comment>
<evidence type="ECO:0000313" key="2">
    <source>
        <dbReference type="EMBL" id="NSJ79132.1"/>
    </source>
</evidence>
<feature type="transmembrane region" description="Helical" evidence="1">
    <location>
        <begin position="160"/>
        <end position="184"/>
    </location>
</feature>
<evidence type="ECO:0000256" key="1">
    <source>
        <dbReference type="SAM" id="Phobius"/>
    </source>
</evidence>
<feature type="transmembrane region" description="Helical" evidence="1">
    <location>
        <begin position="373"/>
        <end position="402"/>
    </location>
</feature>
<keyword evidence="1" id="KW-1133">Transmembrane helix</keyword>
<feature type="transmembrane region" description="Helical" evidence="1">
    <location>
        <begin position="307"/>
        <end position="325"/>
    </location>
</feature>
<feature type="transmembrane region" description="Helical" evidence="1">
    <location>
        <begin position="190"/>
        <end position="210"/>
    </location>
</feature>
<dbReference type="NCBIfam" id="TIGR00792">
    <property type="entry name" value="gph"/>
    <property type="match status" value="1"/>
</dbReference>
<dbReference type="PANTHER" id="PTHR11328">
    <property type="entry name" value="MAJOR FACILITATOR SUPERFAMILY DOMAIN-CONTAINING PROTEIN"/>
    <property type="match status" value="1"/>
</dbReference>
<dbReference type="Pfam" id="PF13347">
    <property type="entry name" value="MFS_2"/>
    <property type="match status" value="1"/>
</dbReference>
<dbReference type="CDD" id="cd17332">
    <property type="entry name" value="MFS_MelB_like"/>
    <property type="match status" value="1"/>
</dbReference>
<reference evidence="2 3" key="1">
    <citation type="journal article" date="2020" name="Cell Host Microbe">
        <title>Functional and Genomic Variation between Human-Derived Isolates of Lachnospiraceae Reveals Inter- and Intra-Species Diversity.</title>
        <authorList>
            <person name="Sorbara M.T."/>
            <person name="Littmann E.R."/>
            <person name="Fontana E."/>
            <person name="Moody T.U."/>
            <person name="Kohout C.E."/>
            <person name="Gjonbalaj M."/>
            <person name="Eaton V."/>
            <person name="Seok R."/>
            <person name="Leiner I.M."/>
            <person name="Pamer E.G."/>
        </authorList>
    </citation>
    <scope>NUCLEOTIDE SEQUENCE [LARGE SCALE GENOMIC DNA]</scope>
    <source>
        <strain evidence="2 3">MSK.14.57</strain>
    </source>
</reference>
<organism evidence="2 3">
    <name type="scientific">Anaerostipes hadrus</name>
    <dbReference type="NCBI Taxonomy" id="649756"/>
    <lineage>
        <taxon>Bacteria</taxon>
        <taxon>Bacillati</taxon>
        <taxon>Bacillota</taxon>
        <taxon>Clostridia</taxon>
        <taxon>Lachnospirales</taxon>
        <taxon>Lachnospiraceae</taxon>
        <taxon>Anaerostipes</taxon>
    </lineage>
</organism>
<dbReference type="InterPro" id="IPR001927">
    <property type="entry name" value="Na/Gal_symport"/>
</dbReference>
<dbReference type="InterPro" id="IPR039672">
    <property type="entry name" value="MFS_2"/>
</dbReference>
<feature type="transmembrane region" description="Helical" evidence="1">
    <location>
        <begin position="119"/>
        <end position="139"/>
    </location>
</feature>
<dbReference type="Proteomes" id="UP001644750">
    <property type="component" value="Unassembled WGS sequence"/>
</dbReference>
<proteinExistence type="predicted"/>
<feature type="transmembrane region" description="Helical" evidence="1">
    <location>
        <begin position="278"/>
        <end position="300"/>
    </location>
</feature>
<gene>
    <name evidence="2" type="ORF">G5A72_05930</name>
</gene>
<keyword evidence="1" id="KW-0812">Transmembrane</keyword>
<evidence type="ECO:0000313" key="3">
    <source>
        <dbReference type="Proteomes" id="UP001644750"/>
    </source>
</evidence>
<dbReference type="Gene3D" id="1.20.1250.20">
    <property type="entry name" value="MFS general substrate transporter like domains"/>
    <property type="match status" value="2"/>
</dbReference>
<dbReference type="InterPro" id="IPR036259">
    <property type="entry name" value="MFS_trans_sf"/>
</dbReference>
<keyword evidence="1" id="KW-0472">Membrane</keyword>
<keyword evidence="3" id="KW-1185">Reference proteome</keyword>
<name>A0ABX2HWT4_ANAHA</name>
<dbReference type="SUPFAM" id="SSF103473">
    <property type="entry name" value="MFS general substrate transporter"/>
    <property type="match status" value="1"/>
</dbReference>
<dbReference type="PANTHER" id="PTHR11328:SF24">
    <property type="entry name" value="MAJOR FACILITATOR SUPERFAMILY (MFS) PROFILE DOMAIN-CONTAINING PROTEIN"/>
    <property type="match status" value="1"/>
</dbReference>
<feature type="transmembrane region" description="Helical" evidence="1">
    <location>
        <begin position="22"/>
        <end position="46"/>
    </location>
</feature>
<accession>A0ABX2HWT4</accession>
<protein>
    <submittedName>
        <fullName evidence="2">MFS transporter</fullName>
    </submittedName>
</protein>
<dbReference type="RefSeq" id="WP_173725167.1">
    <property type="nucleotide sequence ID" value="NZ_CAXSPF010000002.1"/>
</dbReference>
<dbReference type="EMBL" id="JAAITB010000010">
    <property type="protein sequence ID" value="NSJ79132.1"/>
    <property type="molecule type" value="Genomic_DNA"/>
</dbReference>
<feature type="transmembrane region" description="Helical" evidence="1">
    <location>
        <begin position="331"/>
        <end position="352"/>
    </location>
</feature>